<reference evidence="1 2" key="1">
    <citation type="submission" date="2018-06" db="EMBL/GenBank/DDBJ databases">
        <title>Isolation of heavy metals resistant Paenibacillus silvae NC2 from Gold-Copper mine in ZiJin, China.</title>
        <authorList>
            <person name="Xu J."/>
            <person name="Mazhar H.S."/>
            <person name="Rensing C."/>
        </authorList>
    </citation>
    <scope>NUCLEOTIDE SEQUENCE [LARGE SCALE GENOMIC DNA]</scope>
    <source>
        <strain evidence="1 2">NC2</strain>
    </source>
</reference>
<dbReference type="Proteomes" id="UP000249204">
    <property type="component" value="Unassembled WGS sequence"/>
</dbReference>
<gene>
    <name evidence="1" type="ORF">DN757_01630</name>
</gene>
<dbReference type="AlphaFoldDB" id="A0A2W6NNG6"/>
<evidence type="ECO:0000313" key="2">
    <source>
        <dbReference type="Proteomes" id="UP000249204"/>
    </source>
</evidence>
<protein>
    <submittedName>
        <fullName evidence="1">Uncharacterized protein</fullName>
    </submittedName>
</protein>
<organism evidence="1 2">
    <name type="scientific">Paenibacillus silvae</name>
    <dbReference type="NCBI Taxonomy" id="1325358"/>
    <lineage>
        <taxon>Bacteria</taxon>
        <taxon>Bacillati</taxon>
        <taxon>Bacillota</taxon>
        <taxon>Bacilli</taxon>
        <taxon>Bacillales</taxon>
        <taxon>Paenibacillaceae</taxon>
        <taxon>Paenibacillus</taxon>
    </lineage>
</organism>
<comment type="caution">
    <text evidence="1">The sequence shown here is derived from an EMBL/GenBank/DDBJ whole genome shotgun (WGS) entry which is preliminary data.</text>
</comment>
<dbReference type="EMBL" id="QKWW01000006">
    <property type="protein sequence ID" value="PZT57384.1"/>
    <property type="molecule type" value="Genomic_DNA"/>
</dbReference>
<proteinExistence type="predicted"/>
<sequence length="79" mass="9506">MCEYCNIIQNGLTSLKKYDKDKESIRRELYMKFDDAFYELDQNDFLKIMDIFSYRKNNMHAQVMSAAIDLYIKGCQRTK</sequence>
<name>A0A2W6NNG6_9BACL</name>
<evidence type="ECO:0000313" key="1">
    <source>
        <dbReference type="EMBL" id="PZT57384.1"/>
    </source>
</evidence>
<accession>A0A2W6NNG6</accession>